<comment type="caution">
    <text evidence="1">The sequence shown here is derived from an EMBL/GenBank/DDBJ whole genome shotgun (WGS) entry which is preliminary data.</text>
</comment>
<protein>
    <submittedName>
        <fullName evidence="1">HAD-IA family hydrolase</fullName>
    </submittedName>
</protein>
<sequence>MLTRAKLGAYELLVNRVPEIQKRYQSYRAVSNDRARSWLYLMKLNFCHYVLGAGKKDSIEGGPKRLYIQESRLAYRREAWKLAEQLSKFDVITFDIFDTLILRPFSRPADLFFFVGMELSYLNFAQIREETEQEARRLKYARTGSCEVTFEEIWKLLSRRTGIDPKRGMEAEWKTELRFCTGNPYFRDVLKILRARGKTLAAASDMYYGRERLRTLLEKTGMGTFAEVFSSSQQGASKADGSLFPVIRKTFGEGKRYAHVGDSRRSDVEMGRRRGFRTFWYPNIQEKGNRFRPGDMSAITGSMYRGLVNLRLYGSRRVYPILYEFGYMYGGILILGYCRFIHDFARERRLDKILFLARDGEVVKAVYDRLYPGEDTAYVLWSRSAALKLSAGFDRQDFFRRFLYHKANQGYTLAEIFGSMDLSHLLKDFCLKTHRERDTVLDGRLADQCREYLTDCWDRVLEAYKPQREAAGIYFRELLKDCGRAAAVDVGWAGSGALALAALLDREWAMDCRLYALVAGTNTVHNREPDASQGFFYTGRMQSYLFSQQHNRDLWKFHNVNRDHNRYLELLFSSEERPFLGFYLKADKSPGFLFGPADTRPEEIRRIQRGILDFVRDWLRFFGKPTRGAISGRDAYEPVKCMLEDEAYLKKLRRRVYWKEDANV</sequence>
<dbReference type="CDD" id="cd01427">
    <property type="entry name" value="HAD_like"/>
    <property type="match status" value="1"/>
</dbReference>
<dbReference type="GO" id="GO:0016787">
    <property type="term" value="F:hydrolase activity"/>
    <property type="evidence" value="ECO:0007669"/>
    <property type="project" value="UniProtKB-KW"/>
</dbReference>
<gene>
    <name evidence="1" type="ORF">IAB44_06470</name>
</gene>
<dbReference type="InterPro" id="IPR006439">
    <property type="entry name" value="HAD-SF_hydro_IA"/>
</dbReference>
<dbReference type="Gene3D" id="3.40.50.1000">
    <property type="entry name" value="HAD superfamily/HAD-like"/>
    <property type="match status" value="1"/>
</dbReference>
<dbReference type="Gene3D" id="1.10.150.400">
    <property type="match status" value="1"/>
</dbReference>
<name>A0A9D1JJJ9_9FIRM</name>
<accession>A0A9D1JJJ9</accession>
<dbReference type="EMBL" id="DVIQ01000031">
    <property type="protein sequence ID" value="HIS31175.1"/>
    <property type="molecule type" value="Genomic_DNA"/>
</dbReference>
<dbReference type="InterPro" id="IPR036412">
    <property type="entry name" value="HAD-like_sf"/>
</dbReference>
<keyword evidence="1" id="KW-0378">Hydrolase</keyword>
<organism evidence="1 2">
    <name type="scientific">Candidatus Limivivens intestinipullorum</name>
    <dbReference type="NCBI Taxonomy" id="2840858"/>
    <lineage>
        <taxon>Bacteria</taxon>
        <taxon>Bacillati</taxon>
        <taxon>Bacillota</taxon>
        <taxon>Clostridia</taxon>
        <taxon>Lachnospirales</taxon>
        <taxon>Lachnospiraceae</taxon>
        <taxon>Lachnospiraceae incertae sedis</taxon>
        <taxon>Candidatus Limivivens</taxon>
    </lineage>
</organism>
<dbReference type="NCBIfam" id="TIGR01549">
    <property type="entry name" value="HAD-SF-IA-v1"/>
    <property type="match status" value="1"/>
</dbReference>
<dbReference type="AlphaFoldDB" id="A0A9D1JJJ9"/>
<dbReference type="InterPro" id="IPR023214">
    <property type="entry name" value="HAD_sf"/>
</dbReference>
<dbReference type="Pfam" id="PF00702">
    <property type="entry name" value="Hydrolase"/>
    <property type="match status" value="1"/>
</dbReference>
<evidence type="ECO:0000313" key="2">
    <source>
        <dbReference type="Proteomes" id="UP000823935"/>
    </source>
</evidence>
<proteinExistence type="predicted"/>
<evidence type="ECO:0000313" key="1">
    <source>
        <dbReference type="EMBL" id="HIS31175.1"/>
    </source>
</evidence>
<dbReference type="Proteomes" id="UP000823935">
    <property type="component" value="Unassembled WGS sequence"/>
</dbReference>
<reference evidence="1" key="2">
    <citation type="journal article" date="2021" name="PeerJ">
        <title>Extensive microbial diversity within the chicken gut microbiome revealed by metagenomics and culture.</title>
        <authorList>
            <person name="Gilroy R."/>
            <person name="Ravi A."/>
            <person name="Getino M."/>
            <person name="Pursley I."/>
            <person name="Horton D.L."/>
            <person name="Alikhan N.F."/>
            <person name="Baker D."/>
            <person name="Gharbi K."/>
            <person name="Hall N."/>
            <person name="Watson M."/>
            <person name="Adriaenssens E.M."/>
            <person name="Foster-Nyarko E."/>
            <person name="Jarju S."/>
            <person name="Secka A."/>
            <person name="Antonio M."/>
            <person name="Oren A."/>
            <person name="Chaudhuri R.R."/>
            <person name="La Ragione R."/>
            <person name="Hildebrand F."/>
            <person name="Pallen M.J."/>
        </authorList>
    </citation>
    <scope>NUCLEOTIDE SEQUENCE</scope>
    <source>
        <strain evidence="1">CHK190-19873</strain>
    </source>
</reference>
<dbReference type="SUPFAM" id="SSF56784">
    <property type="entry name" value="HAD-like"/>
    <property type="match status" value="1"/>
</dbReference>
<reference evidence="1" key="1">
    <citation type="submission" date="2020-10" db="EMBL/GenBank/DDBJ databases">
        <authorList>
            <person name="Gilroy R."/>
        </authorList>
    </citation>
    <scope>NUCLEOTIDE SEQUENCE</scope>
    <source>
        <strain evidence="1">CHK190-19873</strain>
    </source>
</reference>